<feature type="region of interest" description="Disordered" evidence="1">
    <location>
        <begin position="29"/>
        <end position="76"/>
    </location>
</feature>
<dbReference type="SUPFAM" id="SSF53300">
    <property type="entry name" value="vWA-like"/>
    <property type="match status" value="1"/>
</dbReference>
<reference evidence="4 5" key="1">
    <citation type="submission" date="2016-10" db="EMBL/GenBank/DDBJ databases">
        <authorList>
            <person name="de Groot N.N."/>
        </authorList>
    </citation>
    <scope>NUCLEOTIDE SEQUENCE [LARGE SCALE GENOMIC DNA]</scope>
    <source>
        <strain evidence="4 5">DSM 21633</strain>
    </source>
</reference>
<name>A0A1H9JN77_9BACI</name>
<protein>
    <submittedName>
        <fullName evidence="4">Ca-activated chloride channel family protein</fullName>
    </submittedName>
</protein>
<dbReference type="AlphaFoldDB" id="A0A1H9JN77"/>
<gene>
    <name evidence="4" type="ORF">SAMN05216362_1327</name>
</gene>
<evidence type="ECO:0000256" key="2">
    <source>
        <dbReference type="SAM" id="SignalP"/>
    </source>
</evidence>
<dbReference type="STRING" id="571933.SAMN05216362_1327"/>
<feature type="signal peptide" evidence="2">
    <location>
        <begin position="1"/>
        <end position="23"/>
    </location>
</feature>
<dbReference type="PROSITE" id="PS50234">
    <property type="entry name" value="VWFA"/>
    <property type="match status" value="1"/>
</dbReference>
<proteinExistence type="predicted"/>
<sequence>MKRYYYVLIIIFCFILVGCNSDAEEESYVNSNESNEIESEEGGESENETGASDEEKTDDTTNASEENFFSDLPQTPNSIEELLSLPPGKFAGKTYEEQQEEIEEVLDQFPVSEEEISDEEAEKYWLKLVGLFAEEYPNPQDVLEQWGGYSINPPEIDGEEISFKENYNVEIILDASGSMANYQGDQTRMELAKEAIMDYAKELPEEANVGLRIYGFEGSNADSDKKVSCSSNELVYGIKPFNEKELSEVMDDFGPTGWTPLAEAIAAAKSDLAEFDGENNTNIIYIVSDGIETCDGNPVEEAKSLADSNITPVVNVIGFNLDHEGQKQLKEVAEAAKGTYKDVQNRNQLQDEFQKAAKIASEWRLWRAHAMGDARMENVDRANMMRDFRAEWADRYRNERHSLSEAIKYLQYEIDALSLDAALKIGDFRDERTNKLHEWKAQAWDDLSEVKDKDYEDAVDEIQGKYKDNASDDN</sequence>
<feature type="compositionally biased region" description="Polar residues" evidence="1">
    <location>
        <begin position="60"/>
        <end position="76"/>
    </location>
</feature>
<evidence type="ECO:0000313" key="5">
    <source>
        <dbReference type="Proteomes" id="UP000199427"/>
    </source>
</evidence>
<accession>A0A1H9JN77</accession>
<evidence type="ECO:0000313" key="4">
    <source>
        <dbReference type="EMBL" id="SEQ88276.1"/>
    </source>
</evidence>
<evidence type="ECO:0000256" key="1">
    <source>
        <dbReference type="SAM" id="MobiDB-lite"/>
    </source>
</evidence>
<evidence type="ECO:0000259" key="3">
    <source>
        <dbReference type="PROSITE" id="PS50234"/>
    </source>
</evidence>
<dbReference type="InterPro" id="IPR036465">
    <property type="entry name" value="vWFA_dom_sf"/>
</dbReference>
<feature type="domain" description="VWFA" evidence="3">
    <location>
        <begin position="168"/>
        <end position="357"/>
    </location>
</feature>
<feature type="chain" id="PRO_5011611522" evidence="2">
    <location>
        <begin position="24"/>
        <end position="474"/>
    </location>
</feature>
<organism evidence="4 5">
    <name type="scientific">Piscibacillus halophilus</name>
    <dbReference type="NCBI Taxonomy" id="571933"/>
    <lineage>
        <taxon>Bacteria</taxon>
        <taxon>Bacillati</taxon>
        <taxon>Bacillota</taxon>
        <taxon>Bacilli</taxon>
        <taxon>Bacillales</taxon>
        <taxon>Bacillaceae</taxon>
        <taxon>Piscibacillus</taxon>
    </lineage>
</organism>
<dbReference type="Gene3D" id="3.40.50.410">
    <property type="entry name" value="von Willebrand factor, type A domain"/>
    <property type="match status" value="1"/>
</dbReference>
<keyword evidence="5" id="KW-1185">Reference proteome</keyword>
<dbReference type="Pfam" id="PF00092">
    <property type="entry name" value="VWA"/>
    <property type="match status" value="1"/>
</dbReference>
<feature type="compositionally biased region" description="Acidic residues" evidence="1">
    <location>
        <begin position="35"/>
        <end position="57"/>
    </location>
</feature>
<dbReference type="Proteomes" id="UP000199427">
    <property type="component" value="Unassembled WGS sequence"/>
</dbReference>
<dbReference type="SMART" id="SM00327">
    <property type="entry name" value="VWA"/>
    <property type="match status" value="1"/>
</dbReference>
<keyword evidence="2" id="KW-0732">Signal</keyword>
<dbReference type="EMBL" id="FOES01000032">
    <property type="protein sequence ID" value="SEQ88276.1"/>
    <property type="molecule type" value="Genomic_DNA"/>
</dbReference>
<dbReference type="InterPro" id="IPR002035">
    <property type="entry name" value="VWF_A"/>
</dbReference>
<dbReference type="PROSITE" id="PS51257">
    <property type="entry name" value="PROKAR_LIPOPROTEIN"/>
    <property type="match status" value="1"/>
</dbReference>